<dbReference type="InterPro" id="IPR014905">
    <property type="entry name" value="HIRAN"/>
</dbReference>
<evidence type="ECO:0000256" key="2">
    <source>
        <dbReference type="ARBA" id="ARBA00022801"/>
    </source>
</evidence>
<keyword evidence="2" id="KW-0378">Hydrolase</keyword>
<dbReference type="GO" id="GO:0016818">
    <property type="term" value="F:hydrolase activity, acting on acid anhydrides, in phosphorus-containing anhydrides"/>
    <property type="evidence" value="ECO:0007669"/>
    <property type="project" value="InterPro"/>
</dbReference>
<dbReference type="GO" id="GO:0003676">
    <property type="term" value="F:nucleic acid binding"/>
    <property type="evidence" value="ECO:0007669"/>
    <property type="project" value="InterPro"/>
</dbReference>
<feature type="compositionally biased region" description="Polar residues" evidence="3">
    <location>
        <begin position="17"/>
        <end position="30"/>
    </location>
</feature>
<dbReference type="RefSeq" id="WP_208504790.1">
    <property type="nucleotide sequence ID" value="NZ_JAGFOA010000006.1"/>
</dbReference>
<dbReference type="Proteomes" id="UP000680132">
    <property type="component" value="Unassembled WGS sequence"/>
</dbReference>
<sequence length="193" mass="21100">MGILDAIRDVLGLTPRRGSTTPASNAQPTPAVTVRRVASPPRPQTESAYLPQDRHAELLVPGPDGMPPLRLARHNGALWLRENSTGLFINVDNRYLRRLGIWGAKIRGAGRYDGQAILGEAELVREPDNDYDPNAVAVHVRGAKVGYYNKGMARGLAKALDAGELLVARIISEQPPKVIAARPEVIEHLSRRR</sequence>
<protein>
    <recommendedName>
        <fullName evidence="4">HIRAN domain-containing protein</fullName>
    </recommendedName>
</protein>
<feature type="region of interest" description="Disordered" evidence="3">
    <location>
        <begin position="14"/>
        <end position="52"/>
    </location>
</feature>
<organism evidence="5 6">
    <name type="scientific">Microbacterium stercoris</name>
    <dbReference type="NCBI Taxonomy" id="2820289"/>
    <lineage>
        <taxon>Bacteria</taxon>
        <taxon>Bacillati</taxon>
        <taxon>Actinomycetota</taxon>
        <taxon>Actinomycetes</taxon>
        <taxon>Micrococcales</taxon>
        <taxon>Microbacteriaceae</taxon>
        <taxon>Microbacterium</taxon>
    </lineage>
</organism>
<dbReference type="Gene3D" id="3.30.70.2330">
    <property type="match status" value="1"/>
</dbReference>
<comment type="caution">
    <text evidence="5">The sequence shown here is derived from an EMBL/GenBank/DDBJ whole genome shotgun (WGS) entry which is preliminary data.</text>
</comment>
<keyword evidence="1" id="KW-0479">Metal-binding</keyword>
<proteinExistence type="predicted"/>
<reference evidence="5" key="1">
    <citation type="submission" date="2021-03" db="EMBL/GenBank/DDBJ databases">
        <title>Microbacterium sp. nov., a novel actinobacterium isolated from cow dung.</title>
        <authorList>
            <person name="Zhang L."/>
        </authorList>
    </citation>
    <scope>NUCLEOTIDE SEQUENCE</scope>
    <source>
        <strain evidence="5">NEAU-LLB</strain>
    </source>
</reference>
<evidence type="ECO:0000259" key="4">
    <source>
        <dbReference type="Pfam" id="PF08797"/>
    </source>
</evidence>
<gene>
    <name evidence="5" type="ORF">J5V96_14925</name>
</gene>
<dbReference type="EMBL" id="JAGFOA010000006">
    <property type="protein sequence ID" value="MBO3664788.1"/>
    <property type="molecule type" value="Genomic_DNA"/>
</dbReference>
<dbReference type="Pfam" id="PF08797">
    <property type="entry name" value="HIRAN"/>
    <property type="match status" value="1"/>
</dbReference>
<feature type="domain" description="HIRAN" evidence="4">
    <location>
        <begin position="120"/>
        <end position="177"/>
    </location>
</feature>
<evidence type="ECO:0000313" key="5">
    <source>
        <dbReference type="EMBL" id="MBO3664788.1"/>
    </source>
</evidence>
<accession>A0A939QKU5</accession>
<dbReference type="GO" id="GO:0008270">
    <property type="term" value="F:zinc ion binding"/>
    <property type="evidence" value="ECO:0007669"/>
    <property type="project" value="InterPro"/>
</dbReference>
<name>A0A939QKU5_9MICO</name>
<evidence type="ECO:0000313" key="6">
    <source>
        <dbReference type="Proteomes" id="UP000680132"/>
    </source>
</evidence>
<evidence type="ECO:0000256" key="1">
    <source>
        <dbReference type="ARBA" id="ARBA00022723"/>
    </source>
</evidence>
<keyword evidence="6" id="KW-1185">Reference proteome</keyword>
<evidence type="ECO:0000256" key="3">
    <source>
        <dbReference type="SAM" id="MobiDB-lite"/>
    </source>
</evidence>
<dbReference type="AlphaFoldDB" id="A0A939QKU5"/>